<sequence>MAPARISVSSLGSKANKSKPKPLGRTQSYGKGSGPNPFYDGLRASPGGGASDSERAFGLPVNLNATPVTVKAQSLCTTPIVPSHCAPRKGVLRNPRVEAYVSPLRPRTRKLRSLLQEDWDTDNKENSDVLSDEPFSSPVKKLKLSSSPKAAFGGIKLEFDDFGPTLADLASEEPFSGGDVMEAAQGTTSGVEPGSGFFSNNTIGIGIDPSFLNSSKSESESESTFWLLDSSEDDASLTLRRVSLGSIIKRTDGGHHSHRDSGSDPSTDSEMLPYKLGNKTSFFSAKPEDLSPTMTEIFGEALALPTRHVKGEVSQADVAQADSGSDSSIDGQLASSSQQFSSITESSSPVHIAASPFSPLLELTAPESTAEYRPLDSNYEGVLQFPATHSGHEDHIPTGNLQGTSEAPSNSPLP</sequence>
<accession>A0A4Q2DD67</accession>
<feature type="compositionally biased region" description="Polar residues" evidence="1">
    <location>
        <begin position="399"/>
        <end position="414"/>
    </location>
</feature>
<comment type="caution">
    <text evidence="2">The sequence shown here is derived from an EMBL/GenBank/DDBJ whole genome shotgun (WGS) entry which is preliminary data.</text>
</comment>
<feature type="region of interest" description="Disordered" evidence="1">
    <location>
        <begin position="250"/>
        <end position="273"/>
    </location>
</feature>
<feature type="compositionally biased region" description="Polar residues" evidence="1">
    <location>
        <begin position="322"/>
        <end position="334"/>
    </location>
</feature>
<proteinExistence type="predicted"/>
<feature type="region of interest" description="Disordered" evidence="1">
    <location>
        <begin position="1"/>
        <end position="56"/>
    </location>
</feature>
<evidence type="ECO:0000256" key="1">
    <source>
        <dbReference type="SAM" id="MobiDB-lite"/>
    </source>
</evidence>
<reference evidence="2 3" key="1">
    <citation type="submission" date="2019-01" db="EMBL/GenBank/DDBJ databases">
        <title>Draft genome sequence of Psathyrella aberdarensis IHI B618.</title>
        <authorList>
            <person name="Buettner E."/>
            <person name="Kellner H."/>
        </authorList>
    </citation>
    <scope>NUCLEOTIDE SEQUENCE [LARGE SCALE GENOMIC DNA]</scope>
    <source>
        <strain evidence="2 3">IHI B618</strain>
    </source>
</reference>
<evidence type="ECO:0000313" key="3">
    <source>
        <dbReference type="Proteomes" id="UP000290288"/>
    </source>
</evidence>
<name>A0A4Q2DD67_9AGAR</name>
<evidence type="ECO:0000313" key="2">
    <source>
        <dbReference type="EMBL" id="RXW16786.1"/>
    </source>
</evidence>
<keyword evidence="3" id="KW-1185">Reference proteome</keyword>
<protein>
    <submittedName>
        <fullName evidence="2">Uncharacterized protein</fullName>
    </submittedName>
</protein>
<dbReference type="AlphaFoldDB" id="A0A4Q2DD67"/>
<gene>
    <name evidence="2" type="ORF">EST38_g9068</name>
</gene>
<organism evidence="2 3">
    <name type="scientific">Candolleomyces aberdarensis</name>
    <dbReference type="NCBI Taxonomy" id="2316362"/>
    <lineage>
        <taxon>Eukaryota</taxon>
        <taxon>Fungi</taxon>
        <taxon>Dikarya</taxon>
        <taxon>Basidiomycota</taxon>
        <taxon>Agaricomycotina</taxon>
        <taxon>Agaricomycetes</taxon>
        <taxon>Agaricomycetidae</taxon>
        <taxon>Agaricales</taxon>
        <taxon>Agaricineae</taxon>
        <taxon>Psathyrellaceae</taxon>
        <taxon>Candolleomyces</taxon>
    </lineage>
</organism>
<feature type="compositionally biased region" description="Basic and acidic residues" evidence="1">
    <location>
        <begin position="250"/>
        <end position="262"/>
    </location>
</feature>
<dbReference type="Proteomes" id="UP000290288">
    <property type="component" value="Unassembled WGS sequence"/>
</dbReference>
<feature type="region of interest" description="Disordered" evidence="1">
    <location>
        <begin position="314"/>
        <end position="342"/>
    </location>
</feature>
<dbReference type="EMBL" id="SDEE01000401">
    <property type="protein sequence ID" value="RXW16786.1"/>
    <property type="molecule type" value="Genomic_DNA"/>
</dbReference>
<feature type="region of interest" description="Disordered" evidence="1">
    <location>
        <begin position="383"/>
        <end position="414"/>
    </location>
</feature>
<dbReference type="OrthoDB" id="10371230at2759"/>